<protein>
    <recommendedName>
        <fullName evidence="1">TIP49 P-loop domain-containing protein</fullName>
    </recommendedName>
</protein>
<dbReference type="Pfam" id="PF06068">
    <property type="entry name" value="TIP49"/>
    <property type="match status" value="1"/>
</dbReference>
<reference evidence="2" key="1">
    <citation type="submission" date="2023-06" db="EMBL/GenBank/DDBJ databases">
        <authorList>
            <consortium name="Lawrence Berkeley National Laboratory"/>
            <person name="Ahrendt S."/>
            <person name="Sahu N."/>
            <person name="Indic B."/>
            <person name="Wong-Bajracharya J."/>
            <person name="Merenyi Z."/>
            <person name="Ke H.-M."/>
            <person name="Monk M."/>
            <person name="Kocsube S."/>
            <person name="Drula E."/>
            <person name="Lipzen A."/>
            <person name="Balint B."/>
            <person name="Henrissat B."/>
            <person name="Andreopoulos B."/>
            <person name="Martin F.M."/>
            <person name="Harder C.B."/>
            <person name="Rigling D."/>
            <person name="Ford K.L."/>
            <person name="Foster G.D."/>
            <person name="Pangilinan J."/>
            <person name="Papanicolaou A."/>
            <person name="Barry K."/>
            <person name="LaButti K."/>
            <person name="Viragh M."/>
            <person name="Koriabine M."/>
            <person name="Yan M."/>
            <person name="Riley R."/>
            <person name="Champramary S."/>
            <person name="Plett K.L."/>
            <person name="Tsai I.J."/>
            <person name="Slot J."/>
            <person name="Sipos G."/>
            <person name="Plett J."/>
            <person name="Nagy L.G."/>
            <person name="Grigoriev I.V."/>
        </authorList>
    </citation>
    <scope>NUCLEOTIDE SEQUENCE</scope>
    <source>
        <strain evidence="2">FPL87.14</strain>
    </source>
</reference>
<dbReference type="GO" id="GO:0005524">
    <property type="term" value="F:ATP binding"/>
    <property type="evidence" value="ECO:0007669"/>
    <property type="project" value="InterPro"/>
</dbReference>
<sequence>MSKEALAQAFRGCIGVLVKEETELVEGEAVEIQTNSSLTGATNTRKLTNDIETIYSKTTDVLSKEQVLALPSTRRLAKSPNSVPYLHGREIMILLALMWFLYLQRDLQTD</sequence>
<evidence type="ECO:0000313" key="2">
    <source>
        <dbReference type="EMBL" id="KAK0433523.1"/>
    </source>
</evidence>
<keyword evidence="3" id="KW-1185">Reference proteome</keyword>
<evidence type="ECO:0000313" key="3">
    <source>
        <dbReference type="Proteomes" id="UP001175226"/>
    </source>
</evidence>
<name>A0AA39IZW9_9AGAR</name>
<dbReference type="Proteomes" id="UP001175226">
    <property type="component" value="Unassembled WGS sequence"/>
</dbReference>
<gene>
    <name evidence="2" type="ORF">EV421DRAFT_1844326</name>
</gene>
<accession>A0AA39IZW9</accession>
<feature type="domain" description="TIP49 P-loop" evidence="1">
    <location>
        <begin position="3"/>
        <end position="61"/>
    </location>
</feature>
<comment type="caution">
    <text evidence="2">The sequence shown here is derived from an EMBL/GenBank/DDBJ whole genome shotgun (WGS) entry which is preliminary data.</text>
</comment>
<evidence type="ECO:0000259" key="1">
    <source>
        <dbReference type="Pfam" id="PF06068"/>
    </source>
</evidence>
<proteinExistence type="predicted"/>
<dbReference type="AlphaFoldDB" id="A0AA39IZW9"/>
<organism evidence="2 3">
    <name type="scientific">Armillaria borealis</name>
    <dbReference type="NCBI Taxonomy" id="47425"/>
    <lineage>
        <taxon>Eukaryota</taxon>
        <taxon>Fungi</taxon>
        <taxon>Dikarya</taxon>
        <taxon>Basidiomycota</taxon>
        <taxon>Agaricomycotina</taxon>
        <taxon>Agaricomycetes</taxon>
        <taxon>Agaricomycetidae</taxon>
        <taxon>Agaricales</taxon>
        <taxon>Marasmiineae</taxon>
        <taxon>Physalacriaceae</taxon>
        <taxon>Armillaria</taxon>
    </lineage>
</organism>
<dbReference type="EMBL" id="JAUEPT010000080">
    <property type="protein sequence ID" value="KAK0433523.1"/>
    <property type="molecule type" value="Genomic_DNA"/>
</dbReference>
<dbReference type="InterPro" id="IPR010339">
    <property type="entry name" value="TIP49_P-loop"/>
</dbReference>